<feature type="region of interest" description="Disordered" evidence="1">
    <location>
        <begin position="79"/>
        <end position="115"/>
    </location>
</feature>
<feature type="region of interest" description="Disordered" evidence="1">
    <location>
        <begin position="173"/>
        <end position="202"/>
    </location>
</feature>
<evidence type="ECO:0000313" key="2">
    <source>
        <dbReference type="EMBL" id="KAK5057491.1"/>
    </source>
</evidence>
<evidence type="ECO:0008006" key="4">
    <source>
        <dbReference type="Google" id="ProtNLM"/>
    </source>
</evidence>
<sequence>MLLTKRERGKRPRRESSDELYIEELSPDDIGYDGDAEVLRPDEYEDVDSDFEDEKHATKVWPSTEEELARQLELLACGPEITGSSRLDEGDVNKKRRSKEMEHESLSANGGHADFEVSEMVDGQAEQRPIKKRRKRASQYGIAYRLGRKHVNGTWSDSSDRTDDREMPFLIESSCSGTPEATPVPEVQSPRVEIGDDAMDIE</sequence>
<feature type="region of interest" description="Disordered" evidence="1">
    <location>
        <begin position="1"/>
        <end position="62"/>
    </location>
</feature>
<evidence type="ECO:0000256" key="1">
    <source>
        <dbReference type="SAM" id="MobiDB-lite"/>
    </source>
</evidence>
<proteinExistence type="predicted"/>
<dbReference type="RefSeq" id="XP_064708609.1">
    <property type="nucleotide sequence ID" value="XM_064855020.1"/>
</dbReference>
<comment type="caution">
    <text evidence="2">The sequence shown here is derived from an EMBL/GenBank/DDBJ whole genome shotgun (WGS) entry which is preliminary data.</text>
</comment>
<feature type="compositionally biased region" description="Acidic residues" evidence="1">
    <location>
        <begin position="43"/>
        <end position="52"/>
    </location>
</feature>
<protein>
    <recommendedName>
        <fullName evidence="4">Tuftelin interacting protein N-terminal domain-containing protein</fullName>
    </recommendedName>
</protein>
<dbReference type="Proteomes" id="UP001358417">
    <property type="component" value="Unassembled WGS sequence"/>
</dbReference>
<name>A0AAV9NGK7_9EURO</name>
<feature type="compositionally biased region" description="Basic and acidic residues" evidence="1">
    <location>
        <begin position="86"/>
        <end position="105"/>
    </location>
</feature>
<feature type="compositionally biased region" description="Acidic residues" evidence="1">
    <location>
        <begin position="18"/>
        <end position="36"/>
    </location>
</feature>
<accession>A0AAV9NGK7</accession>
<dbReference type="GeneID" id="89979641"/>
<gene>
    <name evidence="2" type="ORF">LTR84_011491</name>
</gene>
<evidence type="ECO:0000313" key="3">
    <source>
        <dbReference type="Proteomes" id="UP001358417"/>
    </source>
</evidence>
<organism evidence="2 3">
    <name type="scientific">Exophiala bonariae</name>
    <dbReference type="NCBI Taxonomy" id="1690606"/>
    <lineage>
        <taxon>Eukaryota</taxon>
        <taxon>Fungi</taxon>
        <taxon>Dikarya</taxon>
        <taxon>Ascomycota</taxon>
        <taxon>Pezizomycotina</taxon>
        <taxon>Eurotiomycetes</taxon>
        <taxon>Chaetothyriomycetidae</taxon>
        <taxon>Chaetothyriales</taxon>
        <taxon>Herpotrichiellaceae</taxon>
        <taxon>Exophiala</taxon>
    </lineage>
</organism>
<dbReference type="AlphaFoldDB" id="A0AAV9NGK7"/>
<dbReference type="EMBL" id="JAVRRD010000006">
    <property type="protein sequence ID" value="KAK5057491.1"/>
    <property type="molecule type" value="Genomic_DNA"/>
</dbReference>
<reference evidence="2 3" key="1">
    <citation type="submission" date="2023-08" db="EMBL/GenBank/DDBJ databases">
        <title>Black Yeasts Isolated from many extreme environments.</title>
        <authorList>
            <person name="Coleine C."/>
            <person name="Stajich J.E."/>
            <person name="Selbmann L."/>
        </authorList>
    </citation>
    <scope>NUCLEOTIDE SEQUENCE [LARGE SCALE GENOMIC DNA]</scope>
    <source>
        <strain evidence="2 3">CCFEE 5792</strain>
    </source>
</reference>
<keyword evidence="3" id="KW-1185">Reference proteome</keyword>